<dbReference type="InterPro" id="IPR029068">
    <property type="entry name" value="Glyas_Bleomycin-R_OHBP_Dase"/>
</dbReference>
<evidence type="ECO:0000313" key="2">
    <source>
        <dbReference type="EMBL" id="MFD1324290.1"/>
    </source>
</evidence>
<gene>
    <name evidence="2" type="ORF">ACFQ4H_24705</name>
</gene>
<protein>
    <submittedName>
        <fullName evidence="2">VOC family protein</fullName>
    </submittedName>
</protein>
<dbReference type="EMBL" id="JBHTMP010000045">
    <property type="protein sequence ID" value="MFD1324290.1"/>
    <property type="molecule type" value="Genomic_DNA"/>
</dbReference>
<keyword evidence="3" id="KW-1185">Reference proteome</keyword>
<dbReference type="PROSITE" id="PS51819">
    <property type="entry name" value="VOC"/>
    <property type="match status" value="1"/>
</dbReference>
<feature type="domain" description="VOC" evidence="1">
    <location>
        <begin position="1"/>
        <end position="119"/>
    </location>
</feature>
<dbReference type="Gene3D" id="3.30.720.110">
    <property type="match status" value="1"/>
</dbReference>
<accession>A0ABW3YLG3</accession>
<comment type="caution">
    <text evidence="2">The sequence shown here is derived from an EMBL/GenBank/DDBJ whole genome shotgun (WGS) entry which is preliminary data.</text>
</comment>
<evidence type="ECO:0000259" key="1">
    <source>
        <dbReference type="PROSITE" id="PS51819"/>
    </source>
</evidence>
<dbReference type="InterPro" id="IPR037523">
    <property type="entry name" value="VOC_core"/>
</dbReference>
<evidence type="ECO:0000313" key="3">
    <source>
        <dbReference type="Proteomes" id="UP001597260"/>
    </source>
</evidence>
<dbReference type="Gene3D" id="3.30.720.120">
    <property type="match status" value="1"/>
</dbReference>
<sequence length="124" mass="13380">MISYRDIEAARHFLAEAFDFRETAVHTDAAGTVQRVDLARGTIRITIGRAGADTEGVAPPGGAHLRFTIGNNHWEISSLVERATAAGARILHVEDDEIFGDCLFTAEDPEGNRWTFAGVVALTG</sequence>
<dbReference type="Proteomes" id="UP001597260">
    <property type="component" value="Unassembled WGS sequence"/>
</dbReference>
<dbReference type="InterPro" id="IPR004360">
    <property type="entry name" value="Glyas_Fos-R_dOase_dom"/>
</dbReference>
<proteinExistence type="predicted"/>
<dbReference type="SUPFAM" id="SSF54593">
    <property type="entry name" value="Glyoxalase/Bleomycin resistance protein/Dihydroxybiphenyl dioxygenase"/>
    <property type="match status" value="1"/>
</dbReference>
<name>A0ABW3YLG3_9ACTN</name>
<reference evidence="3" key="1">
    <citation type="journal article" date="2019" name="Int. J. Syst. Evol. Microbiol.">
        <title>The Global Catalogue of Microorganisms (GCM) 10K type strain sequencing project: providing services to taxonomists for standard genome sequencing and annotation.</title>
        <authorList>
            <consortium name="The Broad Institute Genomics Platform"/>
            <consortium name="The Broad Institute Genome Sequencing Center for Infectious Disease"/>
            <person name="Wu L."/>
            <person name="Ma J."/>
        </authorList>
    </citation>
    <scope>NUCLEOTIDE SEQUENCE [LARGE SCALE GENOMIC DNA]</scope>
    <source>
        <strain evidence="3">JCM 31037</strain>
    </source>
</reference>
<dbReference type="Pfam" id="PF00903">
    <property type="entry name" value="Glyoxalase"/>
    <property type="match status" value="1"/>
</dbReference>
<organism evidence="2 3">
    <name type="scientific">Micromonospora sonneratiae</name>
    <dbReference type="NCBI Taxonomy" id="1184706"/>
    <lineage>
        <taxon>Bacteria</taxon>
        <taxon>Bacillati</taxon>
        <taxon>Actinomycetota</taxon>
        <taxon>Actinomycetes</taxon>
        <taxon>Micromonosporales</taxon>
        <taxon>Micromonosporaceae</taxon>
        <taxon>Micromonospora</taxon>
    </lineage>
</organism>